<accession>A0AAW0AFF0</accession>
<gene>
    <name evidence="2" type="ORF">R3P38DRAFT_3029860</name>
</gene>
<dbReference type="Pfam" id="PF12937">
    <property type="entry name" value="F-box-like"/>
    <property type="match status" value="1"/>
</dbReference>
<comment type="caution">
    <text evidence="2">The sequence shown here is derived from an EMBL/GenBank/DDBJ whole genome shotgun (WGS) entry which is preliminary data.</text>
</comment>
<dbReference type="CDD" id="cd09917">
    <property type="entry name" value="F-box_SF"/>
    <property type="match status" value="1"/>
</dbReference>
<keyword evidence="3" id="KW-1185">Reference proteome</keyword>
<protein>
    <submittedName>
        <fullName evidence="2">F-box domain-containing protein</fullName>
    </submittedName>
</protein>
<dbReference type="Gene3D" id="1.20.1280.50">
    <property type="match status" value="1"/>
</dbReference>
<evidence type="ECO:0000259" key="1">
    <source>
        <dbReference type="PROSITE" id="PS50181"/>
    </source>
</evidence>
<feature type="domain" description="F-box" evidence="1">
    <location>
        <begin position="6"/>
        <end position="54"/>
    </location>
</feature>
<dbReference type="EMBL" id="JAWWNJ010000071">
    <property type="protein sequence ID" value="KAK7007365.1"/>
    <property type="molecule type" value="Genomic_DNA"/>
</dbReference>
<dbReference type="SUPFAM" id="SSF81383">
    <property type="entry name" value="F-box domain"/>
    <property type="match status" value="1"/>
</dbReference>
<dbReference type="PROSITE" id="PS50181">
    <property type="entry name" value="FBOX"/>
    <property type="match status" value="1"/>
</dbReference>
<proteinExistence type="predicted"/>
<dbReference type="InterPro" id="IPR001810">
    <property type="entry name" value="F-box_dom"/>
</dbReference>
<organism evidence="2 3">
    <name type="scientific">Favolaschia claudopus</name>
    <dbReference type="NCBI Taxonomy" id="2862362"/>
    <lineage>
        <taxon>Eukaryota</taxon>
        <taxon>Fungi</taxon>
        <taxon>Dikarya</taxon>
        <taxon>Basidiomycota</taxon>
        <taxon>Agaricomycotina</taxon>
        <taxon>Agaricomycetes</taxon>
        <taxon>Agaricomycetidae</taxon>
        <taxon>Agaricales</taxon>
        <taxon>Marasmiineae</taxon>
        <taxon>Mycenaceae</taxon>
        <taxon>Favolaschia</taxon>
    </lineage>
</organism>
<dbReference type="SMART" id="SM00256">
    <property type="entry name" value="FBOX"/>
    <property type="match status" value="1"/>
</dbReference>
<evidence type="ECO:0000313" key="2">
    <source>
        <dbReference type="EMBL" id="KAK7007365.1"/>
    </source>
</evidence>
<evidence type="ECO:0000313" key="3">
    <source>
        <dbReference type="Proteomes" id="UP001362999"/>
    </source>
</evidence>
<dbReference type="AlphaFoldDB" id="A0AAW0AFF0"/>
<reference evidence="2 3" key="1">
    <citation type="journal article" date="2024" name="J Genomics">
        <title>Draft genome sequencing and assembly of Favolaschia claudopus CIRM-BRFM 2984 isolated from oak limbs.</title>
        <authorList>
            <person name="Navarro D."/>
            <person name="Drula E."/>
            <person name="Chaduli D."/>
            <person name="Cazenave R."/>
            <person name="Ahrendt S."/>
            <person name="Wang J."/>
            <person name="Lipzen A."/>
            <person name="Daum C."/>
            <person name="Barry K."/>
            <person name="Grigoriev I.V."/>
            <person name="Favel A."/>
            <person name="Rosso M.N."/>
            <person name="Martin F."/>
        </authorList>
    </citation>
    <scope>NUCLEOTIDE SEQUENCE [LARGE SCALE GENOMIC DNA]</scope>
    <source>
        <strain evidence="2 3">CIRM-BRFM 2984</strain>
    </source>
</reference>
<dbReference type="Proteomes" id="UP001362999">
    <property type="component" value="Unassembled WGS sequence"/>
</dbReference>
<sequence>MPAHTDLLSPDIPPELFLQIFRFLDAKSLVRCCSVCHVWNDLIRDTIELQYSIELLAEGMVQEPSVPGCDPNRDLHALLTRRRAWQTLAWTSKVTVDVEPLTRGAWELAGGIFIQHQPRNSSILSVAFSRDQDPTTELTQPSPQAIRDFRDLALDPTQDLLVRFYAVSGDSEHAHLHFVCRTISTDQPHPLAAHSTLCLSLDRDVRDTYFSMQIAEDIVCVFYYKPPFTFHIINWKKGIRVVHLMPDRSVGVLGVTDIHLLTPRSFIGIDTSPYATVDSGRIDVFTFDGEHPNPPTLIATFELPKTFPGKNLVNAKIFAGAYCANTGSVVTPPPPPFLKSNESRIFMLHLRHAVNHWFWLFVPFHVFHKYVADAADDGPRLVLWDEWGSTHSRMLAGSARNMYRAVHGSRVALPFGERQSGLVQILDFGATIQRSAALANPDIPSSSADFQVRLHTGPSNIPSADYVFLSTITTTLPYLSAVRKLAPGNDIFLLDQDRLCAMNSATGNTGQMTVYTF</sequence>
<dbReference type="InterPro" id="IPR036047">
    <property type="entry name" value="F-box-like_dom_sf"/>
</dbReference>
<name>A0AAW0AFF0_9AGAR</name>